<dbReference type="EMBL" id="FN554971">
    <property type="protein sequence ID" value="CBH13294.1"/>
    <property type="molecule type" value="Genomic_DNA"/>
</dbReference>
<dbReference type="RefSeq" id="XP_011775571.1">
    <property type="nucleotide sequence ID" value="XM_011777269.1"/>
</dbReference>
<organism evidence="1 2">
    <name type="scientific">Trypanosoma brucei gambiense (strain MHOM/CI/86/DAL972)</name>
    <dbReference type="NCBI Taxonomy" id="679716"/>
    <lineage>
        <taxon>Eukaryota</taxon>
        <taxon>Discoba</taxon>
        <taxon>Euglenozoa</taxon>
        <taxon>Kinetoplastea</taxon>
        <taxon>Metakinetoplastina</taxon>
        <taxon>Trypanosomatida</taxon>
        <taxon>Trypanosomatidae</taxon>
        <taxon>Trypanosoma</taxon>
    </lineage>
</organism>
<dbReference type="VEuPathDB" id="TriTrypDB:Tbg972.8.2420"/>
<proteinExistence type="predicted"/>
<gene>
    <name evidence="1" type="ORF">TbgDal_VIII2420</name>
</gene>
<dbReference type="AlphaFoldDB" id="C9ZV56"/>
<protein>
    <submittedName>
        <fullName evidence="1">T. brucei spp.-specific protein</fullName>
    </submittedName>
</protein>
<sequence>MWRQRGQEECGRAHQRAVRWPRVLHNSGFPFPTSPFPTRIDFNDRRGKAPLARRGRTPPCIYPLAPFGSSALTAEVQLKWPCIKGALVKGPNYVGKYDMYLFVTLQRLVEEGHLAPSVSQCPVNQGQPRVEKQQVVDMREGEKVREAKPCTCVKEKKG</sequence>
<dbReference type="KEGG" id="tbg:TbgDal_VIII2420"/>
<name>C9ZV56_TRYB9</name>
<dbReference type="GeneID" id="23863416"/>
<accession>C9ZV56</accession>
<reference evidence="2" key="1">
    <citation type="journal article" date="2010" name="PLoS Negl. Trop. Dis.">
        <title>The genome sequence of Trypanosoma brucei gambiense, causative agent of chronic human african trypanosomiasis.</title>
        <authorList>
            <person name="Jackson A.P."/>
            <person name="Sanders M."/>
            <person name="Berry A."/>
            <person name="McQuillan J."/>
            <person name="Aslett M.A."/>
            <person name="Quail M.A."/>
            <person name="Chukualim B."/>
            <person name="Capewell P."/>
            <person name="MacLeod A."/>
            <person name="Melville S.E."/>
            <person name="Gibson W."/>
            <person name="Barry J.D."/>
            <person name="Berriman M."/>
            <person name="Hertz-Fowler C."/>
        </authorList>
    </citation>
    <scope>NUCLEOTIDE SEQUENCE [LARGE SCALE GENOMIC DNA]</scope>
    <source>
        <strain evidence="2">MHOM/CI/86/DAL972</strain>
    </source>
</reference>
<evidence type="ECO:0000313" key="2">
    <source>
        <dbReference type="Proteomes" id="UP000002316"/>
    </source>
</evidence>
<dbReference type="Proteomes" id="UP000002316">
    <property type="component" value="Chromosome 8"/>
</dbReference>
<evidence type="ECO:0000313" key="1">
    <source>
        <dbReference type="EMBL" id="CBH13294.1"/>
    </source>
</evidence>